<organism evidence="2 3">
    <name type="scientific">Brevibacterium phage LuckyBarnes</name>
    <dbReference type="NCBI Taxonomy" id="2027888"/>
    <lineage>
        <taxon>Viruses</taxon>
        <taxon>Duplodnaviria</taxon>
        <taxon>Heunggongvirae</taxon>
        <taxon>Uroviricota</taxon>
        <taxon>Caudoviricetes</taxon>
        <taxon>Luckybarnesvirus</taxon>
        <taxon>Luckybarnesvirus luckybarnes</taxon>
    </lineage>
</organism>
<sequence length="207" mass="23374">MTDNLFRDIPFLLGEIRSRITPEACYESSGMPSGKKTTPPAPLSVSAVDDSDKLYASLIAHMESTAEAVQLHTPRLLHARGSRGPVGFTAHTSVDVAITLGRQACRFIEYHLPFLENDLADEIYSDLQRQFEWLASRYQRNAESEQLPARCPECMCLSVYKKPPKQFGGDEVFHCRTCMKVLTEAEAYRQCEAREKELKSRKRKATA</sequence>
<name>A0A249XNL1_9CAUD</name>
<gene>
    <name evidence="2" type="ORF">SEA_LUCKYBARNES_6</name>
</gene>
<proteinExistence type="predicted"/>
<reference evidence="3" key="1">
    <citation type="submission" date="2017-08" db="EMBL/GenBank/DDBJ databases">
        <authorList>
            <person name="de Groot N.N."/>
        </authorList>
    </citation>
    <scope>NUCLEOTIDE SEQUENCE [LARGE SCALE GENOMIC DNA]</scope>
</reference>
<accession>A0A249XNL1</accession>
<evidence type="ECO:0000313" key="3">
    <source>
        <dbReference type="Proteomes" id="UP000224487"/>
    </source>
</evidence>
<dbReference type="EMBL" id="MF668275">
    <property type="protein sequence ID" value="ASZ73327.1"/>
    <property type="molecule type" value="Genomic_DNA"/>
</dbReference>
<feature type="region of interest" description="Disordered" evidence="1">
    <location>
        <begin position="24"/>
        <end position="43"/>
    </location>
</feature>
<dbReference type="Proteomes" id="UP000224487">
    <property type="component" value="Genome"/>
</dbReference>
<protein>
    <submittedName>
        <fullName evidence="2">Uncharacterized protein</fullName>
    </submittedName>
</protein>
<evidence type="ECO:0000313" key="2">
    <source>
        <dbReference type="EMBL" id="ASZ73327.1"/>
    </source>
</evidence>
<evidence type="ECO:0000256" key="1">
    <source>
        <dbReference type="SAM" id="MobiDB-lite"/>
    </source>
</evidence>
<keyword evidence="3" id="KW-1185">Reference proteome</keyword>